<dbReference type="InterPro" id="IPR013083">
    <property type="entry name" value="Znf_RING/FYVE/PHD"/>
</dbReference>
<evidence type="ECO:0000256" key="2">
    <source>
        <dbReference type="SAM" id="Phobius"/>
    </source>
</evidence>
<keyword evidence="1" id="KW-0862">Zinc</keyword>
<comment type="caution">
    <text evidence="5">The sequence shown here is derived from an EMBL/GenBank/DDBJ whole genome shotgun (WGS) entry which is preliminary data.</text>
</comment>
<sequence length="485" mass="52905">MARRLLFLLKLAAAGDCSFSFSRPQSTDRAIPSTDEAGLHLAWQEKDALYVQDISRDGCHQSAPSLLNRSASLAFPGNGLAASLATTKGLAVAWKDQGSIFLKLGDLGPVQLNSTWSVAPSVALAETDCGVAISWSTWQDGWVTEIRRCCVSCGQLDCSSKLDLHRNITMPSHWLPQMLWCDGLWALFNDGPYLNFLGHDSLSSGPTVDFHDEVITAAMDCTGKEVVTLWVEKNGTVQWRYTPSPSGTPPSLLKGRRLERRESLGVEPGEVSVFVSQGFLLVVNNAVKLQVQLLNYMHSARYPVHDLAIGAQDVEIAMDCAGECHGVFICWSSAGDFGQDGSFHCTYKGLVALIDVDGLGAGGQMIIVIVFSLLFLLCLLKQCSGGGFRRRLFTRAEEPPQRREARARTSELRSQLAQIPMVPVQGCENPSTSPCTICQSEVVVRVALQRCGHTACRDCTTRLVDMAQPCHICRAPIEGLQIVYV</sequence>
<feature type="transmembrane region" description="Helical" evidence="2">
    <location>
        <begin position="361"/>
        <end position="380"/>
    </location>
</feature>
<proteinExistence type="predicted"/>
<organism evidence="5 6">
    <name type="scientific">Durusdinium trenchii</name>
    <dbReference type="NCBI Taxonomy" id="1381693"/>
    <lineage>
        <taxon>Eukaryota</taxon>
        <taxon>Sar</taxon>
        <taxon>Alveolata</taxon>
        <taxon>Dinophyceae</taxon>
        <taxon>Suessiales</taxon>
        <taxon>Symbiodiniaceae</taxon>
        <taxon>Durusdinium</taxon>
    </lineage>
</organism>
<dbReference type="SUPFAM" id="SSF57850">
    <property type="entry name" value="RING/U-box"/>
    <property type="match status" value="1"/>
</dbReference>
<dbReference type="Proteomes" id="UP001642464">
    <property type="component" value="Unassembled WGS sequence"/>
</dbReference>
<name>A0ABP0IXB9_9DINO</name>
<keyword evidence="2" id="KW-1133">Transmembrane helix</keyword>
<dbReference type="InterPro" id="IPR001841">
    <property type="entry name" value="Znf_RING"/>
</dbReference>
<dbReference type="Pfam" id="PF13920">
    <property type="entry name" value="zf-C3HC4_3"/>
    <property type="match status" value="1"/>
</dbReference>
<feature type="domain" description="RING-type" evidence="4">
    <location>
        <begin position="435"/>
        <end position="474"/>
    </location>
</feature>
<feature type="chain" id="PRO_5045705972" description="RING-type domain-containing protein" evidence="3">
    <location>
        <begin position="18"/>
        <end position="485"/>
    </location>
</feature>
<keyword evidence="3" id="KW-0732">Signal</keyword>
<keyword evidence="1" id="KW-0863">Zinc-finger</keyword>
<dbReference type="PROSITE" id="PS50089">
    <property type="entry name" value="ZF_RING_2"/>
    <property type="match status" value="1"/>
</dbReference>
<dbReference type="Gene3D" id="3.30.40.10">
    <property type="entry name" value="Zinc/RING finger domain, C3HC4 (zinc finger)"/>
    <property type="match status" value="1"/>
</dbReference>
<accession>A0ABP0IXB9</accession>
<dbReference type="EMBL" id="CAXAMM010005291">
    <property type="protein sequence ID" value="CAK9006753.1"/>
    <property type="molecule type" value="Genomic_DNA"/>
</dbReference>
<evidence type="ECO:0000256" key="3">
    <source>
        <dbReference type="SAM" id="SignalP"/>
    </source>
</evidence>
<feature type="signal peptide" evidence="3">
    <location>
        <begin position="1"/>
        <end position="17"/>
    </location>
</feature>
<keyword evidence="2" id="KW-0812">Transmembrane</keyword>
<keyword evidence="6" id="KW-1185">Reference proteome</keyword>
<evidence type="ECO:0000313" key="6">
    <source>
        <dbReference type="Proteomes" id="UP001642464"/>
    </source>
</evidence>
<gene>
    <name evidence="5" type="ORF">SCF082_LOCUS9162</name>
</gene>
<protein>
    <recommendedName>
        <fullName evidence="4">RING-type domain-containing protein</fullName>
    </recommendedName>
</protein>
<keyword evidence="2" id="KW-0472">Membrane</keyword>
<evidence type="ECO:0000256" key="1">
    <source>
        <dbReference type="PROSITE-ProRule" id="PRU00175"/>
    </source>
</evidence>
<evidence type="ECO:0000313" key="5">
    <source>
        <dbReference type="EMBL" id="CAK9006753.1"/>
    </source>
</evidence>
<keyword evidence="1" id="KW-0479">Metal-binding</keyword>
<evidence type="ECO:0000259" key="4">
    <source>
        <dbReference type="PROSITE" id="PS50089"/>
    </source>
</evidence>
<reference evidence="5 6" key="1">
    <citation type="submission" date="2024-02" db="EMBL/GenBank/DDBJ databases">
        <authorList>
            <person name="Chen Y."/>
            <person name="Shah S."/>
            <person name="Dougan E. K."/>
            <person name="Thang M."/>
            <person name="Chan C."/>
        </authorList>
    </citation>
    <scope>NUCLEOTIDE SEQUENCE [LARGE SCALE GENOMIC DNA]</scope>
</reference>